<evidence type="ECO:0000313" key="4">
    <source>
        <dbReference type="Proteomes" id="UP000030689"/>
    </source>
</evidence>
<feature type="non-terminal residue" evidence="3">
    <location>
        <position position="1"/>
    </location>
</feature>
<dbReference type="EMBL" id="KI517881">
    <property type="protein sequence ID" value="ESQ29684.1"/>
    <property type="molecule type" value="Genomic_DNA"/>
</dbReference>
<dbReference type="Gramene" id="ESQ29684">
    <property type="protein sequence ID" value="ESQ29684"/>
    <property type="gene ID" value="EUTSA_v10024019mg"/>
</dbReference>
<feature type="domain" description="F-box" evidence="1">
    <location>
        <begin position="1"/>
        <end position="29"/>
    </location>
</feature>
<evidence type="ECO:0000313" key="3">
    <source>
        <dbReference type="EMBL" id="ESQ29684.1"/>
    </source>
</evidence>
<feature type="domain" description="F-box associated beta-propeller type 3" evidence="2">
    <location>
        <begin position="67"/>
        <end position="114"/>
    </location>
</feature>
<dbReference type="Proteomes" id="UP000030689">
    <property type="component" value="Unassembled WGS sequence"/>
</dbReference>
<dbReference type="InterPro" id="IPR036047">
    <property type="entry name" value="F-box-like_dom_sf"/>
</dbReference>
<evidence type="ECO:0000259" key="1">
    <source>
        <dbReference type="Pfam" id="PF00646"/>
    </source>
</evidence>
<organism evidence="3 4">
    <name type="scientific">Eutrema salsugineum</name>
    <name type="common">Saltwater cress</name>
    <name type="synonym">Sisymbrium salsugineum</name>
    <dbReference type="NCBI Taxonomy" id="72664"/>
    <lineage>
        <taxon>Eukaryota</taxon>
        <taxon>Viridiplantae</taxon>
        <taxon>Streptophyta</taxon>
        <taxon>Embryophyta</taxon>
        <taxon>Tracheophyta</taxon>
        <taxon>Spermatophyta</taxon>
        <taxon>Magnoliopsida</taxon>
        <taxon>eudicotyledons</taxon>
        <taxon>Gunneridae</taxon>
        <taxon>Pentapetalae</taxon>
        <taxon>rosids</taxon>
        <taxon>malvids</taxon>
        <taxon>Brassicales</taxon>
        <taxon>Brassicaceae</taxon>
        <taxon>Eutremeae</taxon>
        <taxon>Eutrema</taxon>
    </lineage>
</organism>
<dbReference type="AlphaFoldDB" id="V4KEW2"/>
<evidence type="ECO:0000259" key="2">
    <source>
        <dbReference type="Pfam" id="PF08268"/>
    </source>
</evidence>
<reference evidence="3 4" key="1">
    <citation type="journal article" date="2013" name="Front. Plant Sci.">
        <title>The Reference Genome of the Halophytic Plant Eutrema salsugineum.</title>
        <authorList>
            <person name="Yang R."/>
            <person name="Jarvis D.E."/>
            <person name="Chen H."/>
            <person name="Beilstein M.A."/>
            <person name="Grimwood J."/>
            <person name="Jenkins J."/>
            <person name="Shu S."/>
            <person name="Prochnik S."/>
            <person name="Xin M."/>
            <person name="Ma C."/>
            <person name="Schmutz J."/>
            <person name="Wing R.A."/>
            <person name="Mitchell-Olds T."/>
            <person name="Schumaker K.S."/>
            <person name="Wang X."/>
        </authorList>
    </citation>
    <scope>NUCLEOTIDE SEQUENCE [LARGE SCALE GENOMIC DNA]</scope>
</reference>
<dbReference type="SUPFAM" id="SSF81383">
    <property type="entry name" value="F-box domain"/>
    <property type="match status" value="1"/>
</dbReference>
<proteinExistence type="predicted"/>
<dbReference type="Pfam" id="PF08268">
    <property type="entry name" value="FBA_3"/>
    <property type="match status" value="1"/>
</dbReference>
<gene>
    <name evidence="3" type="ORF">EUTSA_v10024019mg</name>
</gene>
<protein>
    <submittedName>
        <fullName evidence="3">Uncharacterized protein</fullName>
    </submittedName>
</protein>
<dbReference type="InterPro" id="IPR013187">
    <property type="entry name" value="F-box-assoc_dom_typ3"/>
</dbReference>
<dbReference type="InterPro" id="IPR001810">
    <property type="entry name" value="F-box_dom"/>
</dbReference>
<dbReference type="PANTHER" id="PTHR31111">
    <property type="entry name" value="BNAA05G37150D PROTEIN-RELATED"/>
    <property type="match status" value="1"/>
</dbReference>
<accession>V4KEW2</accession>
<dbReference type="PANTHER" id="PTHR31111:SF58">
    <property type="entry name" value="F-BOX DOMAIN-CONTAINING PROTEIN"/>
    <property type="match status" value="1"/>
</dbReference>
<keyword evidence="4" id="KW-1185">Reference proteome</keyword>
<name>V4KEW2_EUTSA</name>
<dbReference type="Pfam" id="PF00646">
    <property type="entry name" value="F-box"/>
    <property type="match status" value="1"/>
</dbReference>
<sequence length="118" mass="13764">ILKKLPEKSLVRFQSVSKQWSSIISSRRDFIESIVTRSLTQPPRDAHIIFHKVQFIAYGRWGVWGTACLFGYDPLKNQYKVVMLPKYIRDESCQFFTLGDATPNQWRTIQSSFGLYCP</sequence>
<dbReference type="KEGG" id="eus:EUTSA_v10024019mg"/>